<evidence type="ECO:0000256" key="4">
    <source>
        <dbReference type="RuleBase" id="RU000383"/>
    </source>
</evidence>
<feature type="domain" description="Cyclin-like" evidence="6">
    <location>
        <begin position="96"/>
        <end position="182"/>
    </location>
</feature>
<evidence type="ECO:0000256" key="3">
    <source>
        <dbReference type="ARBA" id="ARBA00023306"/>
    </source>
</evidence>
<feature type="domain" description="Cyclin C-terminal" evidence="7">
    <location>
        <begin position="191"/>
        <end position="336"/>
    </location>
</feature>
<name>A0A7R8YRE1_HERIL</name>
<dbReference type="InterPro" id="IPR006671">
    <property type="entry name" value="Cyclin_N"/>
</dbReference>
<dbReference type="CDD" id="cd20528">
    <property type="entry name" value="CYCLIN_CCNJ-like_rpt1"/>
    <property type="match status" value="1"/>
</dbReference>
<gene>
    <name evidence="8" type="ORF">HERILL_LOCUS5416</name>
</gene>
<dbReference type="GO" id="GO:0051726">
    <property type="term" value="P:regulation of cell cycle"/>
    <property type="evidence" value="ECO:0007669"/>
    <property type="project" value="UniProtKB-ARBA"/>
</dbReference>
<organism evidence="8 9">
    <name type="scientific">Hermetia illucens</name>
    <name type="common">Black soldier fly</name>
    <dbReference type="NCBI Taxonomy" id="343691"/>
    <lineage>
        <taxon>Eukaryota</taxon>
        <taxon>Metazoa</taxon>
        <taxon>Ecdysozoa</taxon>
        <taxon>Arthropoda</taxon>
        <taxon>Hexapoda</taxon>
        <taxon>Insecta</taxon>
        <taxon>Pterygota</taxon>
        <taxon>Neoptera</taxon>
        <taxon>Endopterygota</taxon>
        <taxon>Diptera</taxon>
        <taxon>Brachycera</taxon>
        <taxon>Stratiomyomorpha</taxon>
        <taxon>Stratiomyidae</taxon>
        <taxon>Hermetiinae</taxon>
        <taxon>Hermetia</taxon>
    </lineage>
</organism>
<sequence length="355" mass="40503">MTHSSISIESECSATSRSNSDLCDCSSLEGSVSLPKRATYSDFSRNGNRGIVSEGDSLWCAEYAQDIFSYLRRIENTRRAIMYRSPQIYYRASLIALIKRIAETEKLGRTTVHLAVYMLDVFMDTYKIVTTKLNLVAFVCLLVAAKIEERDQNIPKICTLNSYTNDQYTRTDFKSLERMILSFFNWAVLVPTTATFIESYVHDSVTSEEIPESLLKCEFGHSSRMEPEECAIKNVSDTCKSLVLEFLEVTLCERRLVHVKPSLLSAACLAASRKLCGINTIWPQRLQTLTAYSYEMLQEYVESLLCLRNYQNQKSIEKVKRTPDSGCITDSGSETPHDEDDFQYPLPVKKQRLTY</sequence>
<evidence type="ECO:0000259" key="6">
    <source>
        <dbReference type="SMART" id="SM00385"/>
    </source>
</evidence>
<evidence type="ECO:0000259" key="7">
    <source>
        <dbReference type="SMART" id="SM01332"/>
    </source>
</evidence>
<dbReference type="InParanoid" id="A0A7R8YRE1"/>
<dbReference type="AlphaFoldDB" id="A0A7R8YRE1"/>
<reference evidence="8 9" key="1">
    <citation type="submission" date="2020-11" db="EMBL/GenBank/DDBJ databases">
        <authorList>
            <person name="Wallbank WR R."/>
            <person name="Pardo Diaz C."/>
            <person name="Kozak K."/>
            <person name="Martin S."/>
            <person name="Jiggins C."/>
            <person name="Moest M."/>
            <person name="Warren A I."/>
            <person name="Generalovic N T."/>
            <person name="Byers J.R.P. K."/>
            <person name="Montejo-Kovacevich G."/>
            <person name="Yen C E."/>
        </authorList>
    </citation>
    <scope>NUCLEOTIDE SEQUENCE [LARGE SCALE GENOMIC DNA]</scope>
</reference>
<dbReference type="Pfam" id="PF00134">
    <property type="entry name" value="Cyclin_N"/>
    <property type="match status" value="1"/>
</dbReference>
<feature type="domain" description="Cyclin-like" evidence="6">
    <location>
        <begin position="230"/>
        <end position="306"/>
    </location>
</feature>
<dbReference type="Pfam" id="PF02984">
    <property type="entry name" value="Cyclin_C"/>
    <property type="match status" value="1"/>
</dbReference>
<evidence type="ECO:0000256" key="1">
    <source>
        <dbReference type="ARBA" id="ARBA00022618"/>
    </source>
</evidence>
<evidence type="ECO:0000256" key="5">
    <source>
        <dbReference type="SAM" id="MobiDB-lite"/>
    </source>
</evidence>
<dbReference type="GO" id="GO:0051301">
    <property type="term" value="P:cell division"/>
    <property type="evidence" value="ECO:0007669"/>
    <property type="project" value="UniProtKB-KW"/>
</dbReference>
<keyword evidence="2 4" id="KW-0195">Cyclin</keyword>
<evidence type="ECO:0000313" key="8">
    <source>
        <dbReference type="EMBL" id="CAD7082381.1"/>
    </source>
</evidence>
<keyword evidence="9" id="KW-1185">Reference proteome</keyword>
<dbReference type="Proteomes" id="UP000594454">
    <property type="component" value="Chromosome 2"/>
</dbReference>
<dbReference type="InterPro" id="IPR039361">
    <property type="entry name" value="Cyclin"/>
</dbReference>
<protein>
    <submittedName>
        <fullName evidence="8">Uncharacterized protein</fullName>
    </submittedName>
</protein>
<accession>A0A7R8YRE1</accession>
<dbReference type="OMA" id="VSMHYTC"/>
<dbReference type="PANTHER" id="PTHR10177">
    <property type="entry name" value="CYCLINS"/>
    <property type="match status" value="1"/>
</dbReference>
<proteinExistence type="inferred from homology"/>
<evidence type="ECO:0000256" key="2">
    <source>
        <dbReference type="ARBA" id="ARBA00023127"/>
    </source>
</evidence>
<dbReference type="SMART" id="SM00385">
    <property type="entry name" value="CYCLIN"/>
    <property type="match status" value="2"/>
</dbReference>
<dbReference type="InterPro" id="IPR013763">
    <property type="entry name" value="Cyclin-like_dom"/>
</dbReference>
<evidence type="ECO:0000313" key="9">
    <source>
        <dbReference type="Proteomes" id="UP000594454"/>
    </source>
</evidence>
<dbReference type="FunCoup" id="A0A7R8YRE1">
    <property type="interactions" value="237"/>
</dbReference>
<dbReference type="FunFam" id="1.10.472.10:FF:000010">
    <property type="entry name" value="G1/S-specific cyclin Cln1"/>
    <property type="match status" value="1"/>
</dbReference>
<feature type="region of interest" description="Disordered" evidence="5">
    <location>
        <begin position="322"/>
        <end position="343"/>
    </location>
</feature>
<dbReference type="SMART" id="SM01332">
    <property type="entry name" value="Cyclin_C"/>
    <property type="match status" value="1"/>
</dbReference>
<dbReference type="InterPro" id="IPR004367">
    <property type="entry name" value="Cyclin_C-dom"/>
</dbReference>
<comment type="similarity">
    <text evidence="4">Belongs to the cyclin family.</text>
</comment>
<dbReference type="GO" id="GO:0019887">
    <property type="term" value="F:protein kinase regulator activity"/>
    <property type="evidence" value="ECO:0007669"/>
    <property type="project" value="UniProtKB-ARBA"/>
</dbReference>
<dbReference type="SUPFAM" id="SSF47954">
    <property type="entry name" value="Cyclin-like"/>
    <property type="match status" value="2"/>
</dbReference>
<keyword evidence="1" id="KW-0132">Cell division</keyword>
<keyword evidence="3" id="KW-0131">Cell cycle</keyword>
<dbReference type="CDD" id="cd20529">
    <property type="entry name" value="CYCLIN_CCNJ-like_rpt2"/>
    <property type="match status" value="1"/>
</dbReference>
<dbReference type="OrthoDB" id="285802at2759"/>
<dbReference type="EMBL" id="LR899010">
    <property type="protein sequence ID" value="CAD7082381.1"/>
    <property type="molecule type" value="Genomic_DNA"/>
</dbReference>
<dbReference type="InterPro" id="IPR036915">
    <property type="entry name" value="Cyclin-like_sf"/>
</dbReference>
<dbReference type="Gene3D" id="1.10.472.10">
    <property type="entry name" value="Cyclin-like"/>
    <property type="match status" value="2"/>
</dbReference>